<reference evidence="3" key="2">
    <citation type="submission" date="2023-06" db="EMBL/GenBank/DDBJ databases">
        <authorList>
            <person name="Ma L."/>
            <person name="Liu K.-W."/>
            <person name="Li Z."/>
            <person name="Hsiao Y.-Y."/>
            <person name="Qi Y."/>
            <person name="Fu T."/>
            <person name="Tang G."/>
            <person name="Zhang D."/>
            <person name="Sun W.-H."/>
            <person name="Liu D.-K."/>
            <person name="Li Y."/>
            <person name="Chen G.-Z."/>
            <person name="Liu X.-D."/>
            <person name="Liao X.-Y."/>
            <person name="Jiang Y.-T."/>
            <person name="Yu X."/>
            <person name="Hao Y."/>
            <person name="Huang J."/>
            <person name="Zhao X.-W."/>
            <person name="Ke S."/>
            <person name="Chen Y.-Y."/>
            <person name="Wu W.-L."/>
            <person name="Hsu J.-L."/>
            <person name="Lin Y.-F."/>
            <person name="Huang M.-D."/>
            <person name="Li C.-Y."/>
            <person name="Huang L."/>
            <person name="Wang Z.-W."/>
            <person name="Zhao X."/>
            <person name="Zhong W.-Y."/>
            <person name="Peng D.-H."/>
            <person name="Ahmad S."/>
            <person name="Lan S."/>
            <person name="Zhang J.-S."/>
            <person name="Tsai W.-C."/>
            <person name="Van De Peer Y."/>
            <person name="Liu Z.-J."/>
        </authorList>
    </citation>
    <scope>NUCLEOTIDE SEQUENCE</scope>
    <source>
        <strain evidence="3">CP</strain>
        <tissue evidence="3">Leaves</tissue>
    </source>
</reference>
<feature type="compositionally biased region" description="Polar residues" evidence="2">
    <location>
        <begin position="262"/>
        <end position="272"/>
    </location>
</feature>
<dbReference type="GO" id="GO:0005880">
    <property type="term" value="C:nuclear microtubule"/>
    <property type="evidence" value="ECO:0007669"/>
    <property type="project" value="TreeGrafter"/>
</dbReference>
<feature type="compositionally biased region" description="Basic and acidic residues" evidence="2">
    <location>
        <begin position="123"/>
        <end position="133"/>
    </location>
</feature>
<dbReference type="Pfam" id="PF04484">
    <property type="entry name" value="QWRF"/>
    <property type="match status" value="1"/>
</dbReference>
<dbReference type="InterPro" id="IPR007573">
    <property type="entry name" value="QWRF"/>
</dbReference>
<feature type="region of interest" description="Disordered" evidence="2">
    <location>
        <begin position="1"/>
        <end position="78"/>
    </location>
</feature>
<evidence type="ECO:0000256" key="1">
    <source>
        <dbReference type="ARBA" id="ARBA00010016"/>
    </source>
</evidence>
<dbReference type="GO" id="GO:0051225">
    <property type="term" value="P:spindle assembly"/>
    <property type="evidence" value="ECO:0007669"/>
    <property type="project" value="TreeGrafter"/>
</dbReference>
<dbReference type="EMBL" id="JAUJYO010000021">
    <property type="protein sequence ID" value="KAK1284759.1"/>
    <property type="molecule type" value="Genomic_DNA"/>
</dbReference>
<accession>A0AAV9C7Z8</accession>
<evidence type="ECO:0000313" key="3">
    <source>
        <dbReference type="EMBL" id="KAK1284759.1"/>
    </source>
</evidence>
<reference evidence="3" key="1">
    <citation type="journal article" date="2023" name="Nat. Commun.">
        <title>Diploid and tetraploid genomes of Acorus and the evolution of monocots.</title>
        <authorList>
            <person name="Ma L."/>
            <person name="Liu K.W."/>
            <person name="Li Z."/>
            <person name="Hsiao Y.Y."/>
            <person name="Qi Y."/>
            <person name="Fu T."/>
            <person name="Tang G.D."/>
            <person name="Zhang D."/>
            <person name="Sun W.H."/>
            <person name="Liu D.K."/>
            <person name="Li Y."/>
            <person name="Chen G.Z."/>
            <person name="Liu X.D."/>
            <person name="Liao X.Y."/>
            <person name="Jiang Y.T."/>
            <person name="Yu X."/>
            <person name="Hao Y."/>
            <person name="Huang J."/>
            <person name="Zhao X.W."/>
            <person name="Ke S."/>
            <person name="Chen Y.Y."/>
            <person name="Wu W.L."/>
            <person name="Hsu J.L."/>
            <person name="Lin Y.F."/>
            <person name="Huang M.D."/>
            <person name="Li C.Y."/>
            <person name="Huang L."/>
            <person name="Wang Z.W."/>
            <person name="Zhao X."/>
            <person name="Zhong W.Y."/>
            <person name="Peng D.H."/>
            <person name="Ahmad S."/>
            <person name="Lan S."/>
            <person name="Zhang J.S."/>
            <person name="Tsai W.C."/>
            <person name="Van de Peer Y."/>
            <person name="Liu Z.J."/>
        </authorList>
    </citation>
    <scope>NUCLEOTIDE SEQUENCE</scope>
    <source>
        <strain evidence="3">CP</strain>
    </source>
</reference>
<dbReference type="AlphaFoldDB" id="A0AAV9C7Z8"/>
<proteinExistence type="inferred from homology"/>
<dbReference type="PANTHER" id="PTHR31807">
    <property type="entry name" value="AUGMIN FAMILY MEMBER"/>
    <property type="match status" value="1"/>
</dbReference>
<feature type="region of interest" description="Disordered" evidence="2">
    <location>
        <begin position="92"/>
        <end position="138"/>
    </location>
</feature>
<dbReference type="Proteomes" id="UP001180020">
    <property type="component" value="Unassembled WGS sequence"/>
</dbReference>
<keyword evidence="4" id="KW-1185">Reference proteome</keyword>
<sequence>MEDEIGRSEFSHWLRNPKQRSSSSRYLPPPSSAVDGGIPSPIRRRSPAPHFDRTSISASRGLWPSSSNGGGGSSETLADHLCNDRLIDLAERKTPIGGSKSSNSTRSNSTRSVCRQRSSSDFGRFEDRSKENRPIGGSMRYLGKLRFPKSRASSFSVDSSPTTVHGRFSVDSSALSCRSPLRKPDPSVDSPSMDSDRHRRPGIEIPSRYLQDAQGRSKRHSDTIVPIKMRSYGSSSSSPMTRWALSPGRSASPPVSGEVNGRGTQSFSSLRPQSPHKAARKVGSLLSLGLDLFKKRSSSSSTPLSSRASESEETVHRLRLFHGRWIQWRFANARAKAARRSWDAQAKNMFSNAWVDLCDLRRVAAAKRSQFDKQKLEFKLNRVLDSQIRPLQTWGAMERQHNSAVSVVKDCLNAAVCKVPLIEGAKAEVQPILDVLRNATDLAMSTMATTNSVTTNAQNAAVLLSELAEVFIREKALLEEGFDLLALVANLQSSNGVGRLLGLHVACDYFGTSSEFELIWL</sequence>
<dbReference type="GO" id="GO:0005737">
    <property type="term" value="C:cytoplasm"/>
    <property type="evidence" value="ECO:0007669"/>
    <property type="project" value="TreeGrafter"/>
</dbReference>
<comment type="similarity">
    <text evidence="1">Belongs to the QWRF family.</text>
</comment>
<organism evidence="3 4">
    <name type="scientific">Acorus calamus</name>
    <name type="common">Sweet flag</name>
    <dbReference type="NCBI Taxonomy" id="4465"/>
    <lineage>
        <taxon>Eukaryota</taxon>
        <taxon>Viridiplantae</taxon>
        <taxon>Streptophyta</taxon>
        <taxon>Embryophyta</taxon>
        <taxon>Tracheophyta</taxon>
        <taxon>Spermatophyta</taxon>
        <taxon>Magnoliopsida</taxon>
        <taxon>Liliopsida</taxon>
        <taxon>Acoraceae</taxon>
        <taxon>Acorus</taxon>
    </lineage>
</organism>
<feature type="compositionally biased region" description="Polar residues" evidence="2">
    <location>
        <begin position="152"/>
        <end position="163"/>
    </location>
</feature>
<protein>
    <submittedName>
        <fullName evidence="3">Uncharacterized protein</fullName>
    </submittedName>
</protein>
<feature type="compositionally biased region" description="Basic and acidic residues" evidence="2">
    <location>
        <begin position="1"/>
        <end position="12"/>
    </location>
</feature>
<feature type="region of interest" description="Disordered" evidence="2">
    <location>
        <begin position="152"/>
        <end position="278"/>
    </location>
</feature>
<gene>
    <name evidence="3" type="ORF">QJS10_CPB21g00734</name>
</gene>
<dbReference type="PANTHER" id="PTHR31807:SF31">
    <property type="entry name" value="QWRF MOTIF PROTEIN (DUF566)-RELATED"/>
    <property type="match status" value="1"/>
</dbReference>
<evidence type="ECO:0000313" key="4">
    <source>
        <dbReference type="Proteomes" id="UP001180020"/>
    </source>
</evidence>
<comment type="caution">
    <text evidence="3">The sequence shown here is derived from an EMBL/GenBank/DDBJ whole genome shotgun (WGS) entry which is preliminary data.</text>
</comment>
<evidence type="ECO:0000256" key="2">
    <source>
        <dbReference type="SAM" id="MobiDB-lite"/>
    </source>
</evidence>
<dbReference type="GO" id="GO:0008017">
    <property type="term" value="F:microtubule binding"/>
    <property type="evidence" value="ECO:0007669"/>
    <property type="project" value="TreeGrafter"/>
</dbReference>
<name>A0AAV9C7Z8_ACOCL</name>
<feature type="compositionally biased region" description="Low complexity" evidence="2">
    <location>
        <begin position="101"/>
        <end position="112"/>
    </location>
</feature>